<dbReference type="EMBL" id="VJVW01000002">
    <property type="protein sequence ID" value="MUP41769.1"/>
    <property type="molecule type" value="Genomic_DNA"/>
</dbReference>
<dbReference type="OrthoDB" id="1493960at2"/>
<organism evidence="5 6">
    <name type="scientific">Christiangramia aestuarii</name>
    <dbReference type="NCBI Taxonomy" id="1028746"/>
    <lineage>
        <taxon>Bacteria</taxon>
        <taxon>Pseudomonadati</taxon>
        <taxon>Bacteroidota</taxon>
        <taxon>Flavobacteriia</taxon>
        <taxon>Flavobacteriales</taxon>
        <taxon>Flavobacteriaceae</taxon>
        <taxon>Christiangramia</taxon>
    </lineage>
</organism>
<dbReference type="AlphaFoldDB" id="A0A7K1LLQ5"/>
<dbReference type="RefSeq" id="WP_156274385.1">
    <property type="nucleotide sequence ID" value="NZ_BAABGI010000001.1"/>
</dbReference>
<keyword evidence="2" id="KW-0328">Glycosyltransferase</keyword>
<dbReference type="Gene3D" id="3.90.550.10">
    <property type="entry name" value="Spore Coat Polysaccharide Biosynthesis Protein SpsA, Chain A"/>
    <property type="match status" value="1"/>
</dbReference>
<gene>
    <name evidence="5" type="ORF">FLP08_04225</name>
</gene>
<dbReference type="GO" id="GO:0016757">
    <property type="term" value="F:glycosyltransferase activity"/>
    <property type="evidence" value="ECO:0007669"/>
    <property type="project" value="UniProtKB-KW"/>
</dbReference>
<evidence type="ECO:0000256" key="2">
    <source>
        <dbReference type="ARBA" id="ARBA00022676"/>
    </source>
</evidence>
<dbReference type="SUPFAM" id="SSF53448">
    <property type="entry name" value="Nucleotide-diphospho-sugar transferases"/>
    <property type="match status" value="1"/>
</dbReference>
<reference evidence="5 6" key="1">
    <citation type="submission" date="2019-07" db="EMBL/GenBank/DDBJ databases">
        <title>Gramella aestuarii sp. nov., isolated from a tidal flat, and emended description of Gramella echinicola.</title>
        <authorList>
            <person name="Liu L."/>
        </authorList>
    </citation>
    <scope>NUCLEOTIDE SEQUENCE [LARGE SCALE GENOMIC DNA]</scope>
    <source>
        <strain evidence="5 6">BS12</strain>
    </source>
</reference>
<feature type="domain" description="Glycosyltransferase 2-like" evidence="4">
    <location>
        <begin position="11"/>
        <end position="147"/>
    </location>
</feature>
<evidence type="ECO:0000256" key="3">
    <source>
        <dbReference type="ARBA" id="ARBA00022679"/>
    </source>
</evidence>
<protein>
    <submittedName>
        <fullName evidence="5">Glycosyltransferase family 2 protein</fullName>
    </submittedName>
</protein>
<accession>A0A7K1LLQ5</accession>
<name>A0A7K1LLQ5_9FLAO</name>
<sequence length="341" mass="39711">MESNIEIKFALIICTYHRADSLKRLLESVVDQSLYPDQILIIDGSKDYRTHNLLRKNSFANTEYLRVEDKDRGLTRQRNFGISKVAEDIEVVCFLDDDIVLKKEYFEQLIRTYKIYPNALAVGGKILDEAEWRRVAPDYKIKFDEFKLDGFVRNLGSRNVLRKRLGLLPNQPPGFMPEFSHGFSTGFLPPSDKIYSVEFFMGGVSSYRKELFSKIAFSTYFEGYGLYEDMDFCLRASKIGQLYLNTAACCYHFHEEAGRPDQMKYGKMVVRNGHYVWKLKNPNPGLDNIIKWNLITFLLLVIRFKNDILDGEKEARKDAIGRLKYWILLAWNPTEPDKPKS</sequence>
<keyword evidence="3 5" id="KW-0808">Transferase</keyword>
<evidence type="ECO:0000313" key="6">
    <source>
        <dbReference type="Proteomes" id="UP000460416"/>
    </source>
</evidence>
<evidence type="ECO:0000259" key="4">
    <source>
        <dbReference type="Pfam" id="PF00535"/>
    </source>
</evidence>
<evidence type="ECO:0000313" key="5">
    <source>
        <dbReference type="EMBL" id="MUP41769.1"/>
    </source>
</evidence>
<dbReference type="PANTHER" id="PTHR43179">
    <property type="entry name" value="RHAMNOSYLTRANSFERASE WBBL"/>
    <property type="match status" value="1"/>
</dbReference>
<proteinExistence type="inferred from homology"/>
<dbReference type="Proteomes" id="UP000460416">
    <property type="component" value="Unassembled WGS sequence"/>
</dbReference>
<evidence type="ECO:0000256" key="1">
    <source>
        <dbReference type="ARBA" id="ARBA00006739"/>
    </source>
</evidence>
<comment type="similarity">
    <text evidence="1">Belongs to the glycosyltransferase 2 family.</text>
</comment>
<dbReference type="InterPro" id="IPR029044">
    <property type="entry name" value="Nucleotide-diphossugar_trans"/>
</dbReference>
<dbReference type="PANTHER" id="PTHR43179:SF12">
    <property type="entry name" value="GALACTOFURANOSYLTRANSFERASE GLFT2"/>
    <property type="match status" value="1"/>
</dbReference>
<keyword evidence="6" id="KW-1185">Reference proteome</keyword>
<dbReference type="CDD" id="cd00761">
    <property type="entry name" value="Glyco_tranf_GTA_type"/>
    <property type="match status" value="1"/>
</dbReference>
<dbReference type="Pfam" id="PF00535">
    <property type="entry name" value="Glycos_transf_2"/>
    <property type="match status" value="1"/>
</dbReference>
<comment type="caution">
    <text evidence="5">The sequence shown here is derived from an EMBL/GenBank/DDBJ whole genome shotgun (WGS) entry which is preliminary data.</text>
</comment>
<dbReference type="InterPro" id="IPR001173">
    <property type="entry name" value="Glyco_trans_2-like"/>
</dbReference>